<keyword evidence="1" id="KW-1133">Transmembrane helix</keyword>
<keyword evidence="3" id="KW-1185">Reference proteome</keyword>
<reference evidence="2 3" key="1">
    <citation type="submission" date="2014-04" db="EMBL/GenBank/DDBJ databases">
        <title>The Genome Sequence of Thermoanaerobaculum aquaticum MP-01, The First Cultivated Group 23 Acidobacterium.</title>
        <authorList>
            <person name="Stamps B.W."/>
            <person name="Losey N.A."/>
            <person name="Lawson P.A."/>
            <person name="Stevenson B.S."/>
        </authorList>
    </citation>
    <scope>NUCLEOTIDE SEQUENCE [LARGE SCALE GENOMIC DNA]</scope>
    <source>
        <strain evidence="2 3">MP-01</strain>
    </source>
</reference>
<protein>
    <submittedName>
        <fullName evidence="2">Uncharacterized protein</fullName>
    </submittedName>
</protein>
<comment type="caution">
    <text evidence="2">The sequence shown here is derived from an EMBL/GenBank/DDBJ whole genome shotgun (WGS) entry which is preliminary data.</text>
</comment>
<proteinExistence type="predicted"/>
<feature type="transmembrane region" description="Helical" evidence="1">
    <location>
        <begin position="12"/>
        <end position="34"/>
    </location>
</feature>
<dbReference type="STRING" id="1312852.EG19_02350"/>
<dbReference type="AlphaFoldDB" id="A0A062XSN2"/>
<keyword evidence="1" id="KW-0812">Transmembrane</keyword>
<keyword evidence="1" id="KW-0472">Membrane</keyword>
<sequence length="95" mass="10250">MESYEPKSGLVAMVGVVSAVFLVAVIILLQALYYRAAAKEDLTKAVMVRPEAKAVFAEQMGQLEGYRVVDPQKGVVTIPISRAMELVVAEQGGRP</sequence>
<dbReference type="EMBL" id="JMFG01000016">
    <property type="protein sequence ID" value="KDA53833.1"/>
    <property type="molecule type" value="Genomic_DNA"/>
</dbReference>
<dbReference type="OrthoDB" id="129807at2"/>
<accession>A0A062XSN2</accession>
<evidence type="ECO:0000256" key="1">
    <source>
        <dbReference type="SAM" id="Phobius"/>
    </source>
</evidence>
<name>A0A062XSN2_9BACT</name>
<evidence type="ECO:0000313" key="2">
    <source>
        <dbReference type="EMBL" id="KDA53833.1"/>
    </source>
</evidence>
<dbReference type="RefSeq" id="WP_152543957.1">
    <property type="nucleotide sequence ID" value="NZ_JMFG01000016.1"/>
</dbReference>
<gene>
    <name evidence="2" type="ORF">EG19_02350</name>
</gene>
<evidence type="ECO:0000313" key="3">
    <source>
        <dbReference type="Proteomes" id="UP000027284"/>
    </source>
</evidence>
<organism evidence="2 3">
    <name type="scientific">Thermoanaerobaculum aquaticum</name>
    <dbReference type="NCBI Taxonomy" id="1312852"/>
    <lineage>
        <taxon>Bacteria</taxon>
        <taxon>Pseudomonadati</taxon>
        <taxon>Acidobacteriota</taxon>
        <taxon>Thermoanaerobaculia</taxon>
        <taxon>Thermoanaerobaculales</taxon>
        <taxon>Thermoanaerobaculaceae</taxon>
        <taxon>Thermoanaerobaculum</taxon>
    </lineage>
</organism>
<dbReference type="Proteomes" id="UP000027284">
    <property type="component" value="Unassembled WGS sequence"/>
</dbReference>